<organism evidence="1 2">
    <name type="scientific">Oceanimonas pelagia</name>
    <dbReference type="NCBI Taxonomy" id="3028314"/>
    <lineage>
        <taxon>Bacteria</taxon>
        <taxon>Pseudomonadati</taxon>
        <taxon>Pseudomonadota</taxon>
        <taxon>Gammaproteobacteria</taxon>
        <taxon>Aeromonadales</taxon>
        <taxon>Aeromonadaceae</taxon>
        <taxon>Oceanimonas</taxon>
    </lineage>
</organism>
<keyword evidence="2" id="KW-1185">Reference proteome</keyword>
<name>A0AA50Q876_9GAMM</name>
<gene>
    <name evidence="1" type="ORF">PU634_03675</name>
</gene>
<accession>A0AA50Q876</accession>
<reference evidence="1 2" key="1">
    <citation type="submission" date="2023-02" db="EMBL/GenBank/DDBJ databases">
        <title>Complete genome sequence of a novel bacterium Oceanimonas sp. NTOU-MSR1 isolated from marine coast sediment.</title>
        <authorList>
            <person name="Yang H.-T."/>
            <person name="Chen Y.-L."/>
            <person name="Ho Y.-N."/>
        </authorList>
    </citation>
    <scope>NUCLEOTIDE SEQUENCE [LARGE SCALE GENOMIC DNA]</scope>
    <source>
        <strain evidence="1 2">NTOU-MSR1</strain>
    </source>
</reference>
<evidence type="ECO:0000313" key="2">
    <source>
        <dbReference type="Proteomes" id="UP001223802"/>
    </source>
</evidence>
<protein>
    <recommendedName>
        <fullName evidence="3">Integrase</fullName>
    </recommendedName>
</protein>
<evidence type="ECO:0008006" key="3">
    <source>
        <dbReference type="Google" id="ProtNLM"/>
    </source>
</evidence>
<dbReference type="Proteomes" id="UP001223802">
    <property type="component" value="Chromosome"/>
</dbReference>
<dbReference type="EMBL" id="CP118224">
    <property type="protein sequence ID" value="WMC11470.1"/>
    <property type="molecule type" value="Genomic_DNA"/>
</dbReference>
<dbReference type="KEGG" id="ope:PU634_03675"/>
<dbReference type="AlphaFoldDB" id="A0AA50Q876"/>
<proteinExistence type="predicted"/>
<evidence type="ECO:0000313" key="1">
    <source>
        <dbReference type="EMBL" id="WMC11470.1"/>
    </source>
</evidence>
<sequence length="64" mass="7471">MGYRSDLIERQLAHTERNKIRASYNQAQYLDERKVMMQEWADLIDELVYGGLLAGKKPVKQSLT</sequence>
<dbReference type="RefSeq" id="WP_306762710.1">
    <property type="nucleotide sequence ID" value="NZ_CP118224.1"/>
</dbReference>